<dbReference type="EMBL" id="JACIJF010000026">
    <property type="protein sequence ID" value="MBB5712791.1"/>
    <property type="molecule type" value="Genomic_DNA"/>
</dbReference>
<protein>
    <submittedName>
        <fullName evidence="1">Uncharacterized protein</fullName>
    </submittedName>
</protein>
<keyword evidence="2" id="KW-1185">Reference proteome</keyword>
<proteinExistence type="predicted"/>
<gene>
    <name evidence="1" type="ORF">FHT02_004052</name>
</gene>
<dbReference type="Proteomes" id="UP000527143">
    <property type="component" value="Unassembled WGS sequence"/>
</dbReference>
<sequence>MVNVGFRLSCSHSLSLHNLEMPNQKTDNLPTFFVRSVTFDLERLLLVLEDGTGNQLLELSFAPPRAYRVYAESDNWQYLNEFTGCPLVQSADPGCGVELSSNAPYLHEYRANMRAQEPEKTFSCLIRTPDHCVEVICFEQPAVRLL</sequence>
<evidence type="ECO:0000313" key="2">
    <source>
        <dbReference type="Proteomes" id="UP000527143"/>
    </source>
</evidence>
<dbReference type="RefSeq" id="WP_184091589.1">
    <property type="nucleotide sequence ID" value="NZ_JACIJF010000026.1"/>
</dbReference>
<comment type="caution">
    <text evidence="1">The sequence shown here is derived from an EMBL/GenBank/DDBJ whole genome shotgun (WGS) entry which is preliminary data.</text>
</comment>
<accession>A0A840YSW2</accession>
<organism evidence="1 2">
    <name type="scientific">Sphingomonas xinjiangensis</name>
    <dbReference type="NCBI Taxonomy" id="643568"/>
    <lineage>
        <taxon>Bacteria</taxon>
        <taxon>Pseudomonadati</taxon>
        <taxon>Pseudomonadota</taxon>
        <taxon>Alphaproteobacteria</taxon>
        <taxon>Sphingomonadales</taxon>
        <taxon>Sphingomonadaceae</taxon>
        <taxon>Sphingomonas</taxon>
    </lineage>
</organism>
<reference evidence="1 2" key="1">
    <citation type="submission" date="2020-08" db="EMBL/GenBank/DDBJ databases">
        <title>Genomic Encyclopedia of Type Strains, Phase IV (KMG-IV): sequencing the most valuable type-strain genomes for metagenomic binning, comparative biology and taxonomic classification.</title>
        <authorList>
            <person name="Goeker M."/>
        </authorList>
    </citation>
    <scope>NUCLEOTIDE SEQUENCE [LARGE SCALE GENOMIC DNA]</scope>
    <source>
        <strain evidence="1 2">DSM 26736</strain>
    </source>
</reference>
<name>A0A840YSW2_9SPHN</name>
<evidence type="ECO:0000313" key="1">
    <source>
        <dbReference type="EMBL" id="MBB5712791.1"/>
    </source>
</evidence>
<dbReference type="AlphaFoldDB" id="A0A840YSW2"/>